<name>A0A0F9L4S9_9ZZZZ</name>
<dbReference type="EMBL" id="LAZR01007894">
    <property type="protein sequence ID" value="KKM82231.1"/>
    <property type="molecule type" value="Genomic_DNA"/>
</dbReference>
<dbReference type="PROSITE" id="PS51819">
    <property type="entry name" value="VOC"/>
    <property type="match status" value="1"/>
</dbReference>
<dbReference type="Gene3D" id="3.10.180.10">
    <property type="entry name" value="2,3-Dihydroxybiphenyl 1,2-Dioxygenase, domain 1"/>
    <property type="match status" value="1"/>
</dbReference>
<proteinExistence type="predicted"/>
<evidence type="ECO:0000313" key="2">
    <source>
        <dbReference type="EMBL" id="KKM82231.1"/>
    </source>
</evidence>
<dbReference type="AlphaFoldDB" id="A0A0F9L4S9"/>
<dbReference type="InterPro" id="IPR029068">
    <property type="entry name" value="Glyas_Bleomycin-R_OHBP_Dase"/>
</dbReference>
<gene>
    <name evidence="2" type="ORF">LCGC14_1321700</name>
</gene>
<dbReference type="InterPro" id="IPR037523">
    <property type="entry name" value="VOC_core"/>
</dbReference>
<organism evidence="2">
    <name type="scientific">marine sediment metagenome</name>
    <dbReference type="NCBI Taxonomy" id="412755"/>
    <lineage>
        <taxon>unclassified sequences</taxon>
        <taxon>metagenomes</taxon>
        <taxon>ecological metagenomes</taxon>
    </lineage>
</organism>
<dbReference type="Pfam" id="PF13669">
    <property type="entry name" value="Glyoxalase_4"/>
    <property type="match status" value="1"/>
</dbReference>
<reference evidence="2" key="1">
    <citation type="journal article" date="2015" name="Nature">
        <title>Complex archaea that bridge the gap between prokaryotes and eukaryotes.</title>
        <authorList>
            <person name="Spang A."/>
            <person name="Saw J.H."/>
            <person name="Jorgensen S.L."/>
            <person name="Zaremba-Niedzwiedzka K."/>
            <person name="Martijn J."/>
            <person name="Lind A.E."/>
            <person name="van Eijk R."/>
            <person name="Schleper C."/>
            <person name="Guy L."/>
            <person name="Ettema T.J."/>
        </authorList>
    </citation>
    <scope>NUCLEOTIDE SEQUENCE</scope>
</reference>
<evidence type="ECO:0000259" key="1">
    <source>
        <dbReference type="PROSITE" id="PS51819"/>
    </source>
</evidence>
<dbReference type="SUPFAM" id="SSF54593">
    <property type="entry name" value="Glyoxalase/Bleomycin resistance protein/Dihydroxybiphenyl dioxygenase"/>
    <property type="match status" value="1"/>
</dbReference>
<feature type="domain" description="VOC" evidence="1">
    <location>
        <begin position="1"/>
        <end position="92"/>
    </location>
</feature>
<sequence>MGVIKRAASIIGNLQIHLIEPQDKESIFHQFLENGKFGLHHIGYQVDNVDERIKDGESKGLKQVLGGIVFGAKFVYFDTTATLGHILEFVQPDYKEI</sequence>
<accession>A0A0F9L4S9</accession>
<protein>
    <recommendedName>
        <fullName evidence="1">VOC domain-containing protein</fullName>
    </recommendedName>
</protein>
<comment type="caution">
    <text evidence="2">The sequence shown here is derived from an EMBL/GenBank/DDBJ whole genome shotgun (WGS) entry which is preliminary data.</text>
</comment>